<keyword evidence="3" id="KW-1185">Reference proteome</keyword>
<dbReference type="Gene3D" id="3.10.310.70">
    <property type="match status" value="1"/>
</dbReference>
<organism evidence="2 3">
    <name type="scientific">Aquimarina hainanensis</name>
    <dbReference type="NCBI Taxonomy" id="1578017"/>
    <lineage>
        <taxon>Bacteria</taxon>
        <taxon>Pseudomonadati</taxon>
        <taxon>Bacteroidota</taxon>
        <taxon>Flavobacteriia</taxon>
        <taxon>Flavobacteriales</taxon>
        <taxon>Flavobacteriaceae</taxon>
        <taxon>Aquimarina</taxon>
    </lineage>
</organism>
<dbReference type="Pfam" id="PF07969">
    <property type="entry name" value="Amidohydro_3"/>
    <property type="match status" value="1"/>
</dbReference>
<dbReference type="InterPro" id="IPR032466">
    <property type="entry name" value="Metal_Hydrolase"/>
</dbReference>
<name>A0ABW5NC69_9FLAO</name>
<comment type="caution">
    <text evidence="2">The sequence shown here is derived from an EMBL/GenBank/DDBJ whole genome shotgun (WGS) entry which is preliminary data.</text>
</comment>
<proteinExistence type="predicted"/>
<sequence length="558" mass="61984">MKLILLSILISLSSCKKDDNRTGPNQNNEQLYTNGQIYTVNPNQEWADTMLVRDGIIIAIGTNKEVENQASENAEIIDLEGLMVMPGIHDVHLHPLEAASDNFLFVLDAQETAPENYATDIIQAINQNPDSEWILGWGFDIYTLFDASREPIKILDDISTTKPIAIMEQTSHSVWVNSKALELAGINKNSANPVGGIIMKDDNGVPNGLLIDNAGNLIIDLAIASIPNNEQNDYAGLVNYALPELGKNGITSVCDARTYWKRNHHKTWQQAESEGKLTVRANLGLWLYPTEDDAAQISRIRSLYSNDPNSFLKINQIKLYSDGIVINTTSAMEGDYLIDLFNLPTNNGLNYVSQNRISKYIAALEPIGFDFHIHAIGNRGVNEALNAIEQSSNGNGRHRLTHVEYVLPSDYSRFSQLNVTADAQVAGDFTHPENWHETDSLINSSLNNANIPIKSLVAANARLTLSSDWDVSKLNPFIGIQNAVTRAPQNISLNEAIKAYTINAAYIMRQEHKVGTLEVGKEADFIVLSQNLFDIQPNQIKQTQVLKTYLKGELVYKR</sequence>
<dbReference type="GO" id="GO:0016787">
    <property type="term" value="F:hydrolase activity"/>
    <property type="evidence" value="ECO:0007669"/>
    <property type="project" value="UniProtKB-KW"/>
</dbReference>
<protein>
    <submittedName>
        <fullName evidence="2">Amidohydrolase</fullName>
        <ecNumber evidence="2">3.5.-.-</ecNumber>
    </submittedName>
</protein>
<dbReference type="InterPro" id="IPR011059">
    <property type="entry name" value="Metal-dep_hydrolase_composite"/>
</dbReference>
<accession>A0ABW5NC69</accession>
<dbReference type="PANTHER" id="PTHR22642:SF2">
    <property type="entry name" value="PROTEIN LONG AFTER FAR-RED 3"/>
    <property type="match status" value="1"/>
</dbReference>
<dbReference type="RefSeq" id="WP_378254495.1">
    <property type="nucleotide sequence ID" value="NZ_JBHSJV010000001.1"/>
</dbReference>
<evidence type="ECO:0000259" key="1">
    <source>
        <dbReference type="Pfam" id="PF07969"/>
    </source>
</evidence>
<dbReference type="SUPFAM" id="SSF51556">
    <property type="entry name" value="Metallo-dependent hydrolases"/>
    <property type="match status" value="1"/>
</dbReference>
<dbReference type="PROSITE" id="PS51257">
    <property type="entry name" value="PROKAR_LIPOPROTEIN"/>
    <property type="match status" value="1"/>
</dbReference>
<dbReference type="EC" id="3.5.-.-" evidence="2"/>
<evidence type="ECO:0000313" key="2">
    <source>
        <dbReference type="EMBL" id="MFD2592469.1"/>
    </source>
</evidence>
<dbReference type="InterPro" id="IPR033932">
    <property type="entry name" value="YtcJ-like"/>
</dbReference>
<dbReference type="SUPFAM" id="SSF51338">
    <property type="entry name" value="Composite domain of metallo-dependent hydrolases"/>
    <property type="match status" value="1"/>
</dbReference>
<gene>
    <name evidence="2" type="ORF">ACFSTE_16635</name>
</gene>
<dbReference type="CDD" id="cd01300">
    <property type="entry name" value="YtcJ_like"/>
    <property type="match status" value="1"/>
</dbReference>
<dbReference type="PANTHER" id="PTHR22642">
    <property type="entry name" value="IMIDAZOLONEPROPIONASE"/>
    <property type="match status" value="1"/>
</dbReference>
<dbReference type="Gene3D" id="2.30.40.10">
    <property type="entry name" value="Urease, subunit C, domain 1"/>
    <property type="match status" value="1"/>
</dbReference>
<dbReference type="EMBL" id="JBHULX010000039">
    <property type="protein sequence ID" value="MFD2592469.1"/>
    <property type="molecule type" value="Genomic_DNA"/>
</dbReference>
<dbReference type="Gene3D" id="3.20.20.140">
    <property type="entry name" value="Metal-dependent hydrolases"/>
    <property type="match status" value="1"/>
</dbReference>
<feature type="domain" description="Amidohydrolase 3" evidence="1">
    <location>
        <begin position="75"/>
        <end position="556"/>
    </location>
</feature>
<reference evidence="3" key="1">
    <citation type="journal article" date="2019" name="Int. J. Syst. Evol. Microbiol.">
        <title>The Global Catalogue of Microorganisms (GCM) 10K type strain sequencing project: providing services to taxonomists for standard genome sequencing and annotation.</title>
        <authorList>
            <consortium name="The Broad Institute Genomics Platform"/>
            <consortium name="The Broad Institute Genome Sequencing Center for Infectious Disease"/>
            <person name="Wu L."/>
            <person name="Ma J."/>
        </authorList>
    </citation>
    <scope>NUCLEOTIDE SEQUENCE [LARGE SCALE GENOMIC DNA]</scope>
    <source>
        <strain evidence="3">KCTC 42423</strain>
    </source>
</reference>
<dbReference type="Proteomes" id="UP001597459">
    <property type="component" value="Unassembled WGS sequence"/>
</dbReference>
<dbReference type="InterPro" id="IPR013108">
    <property type="entry name" value="Amidohydro_3"/>
</dbReference>
<keyword evidence="2" id="KW-0378">Hydrolase</keyword>
<evidence type="ECO:0000313" key="3">
    <source>
        <dbReference type="Proteomes" id="UP001597459"/>
    </source>
</evidence>